<dbReference type="Proteomes" id="UP000663828">
    <property type="component" value="Unassembled WGS sequence"/>
</dbReference>
<proteinExistence type="inferred from homology"/>
<comment type="caution">
    <text evidence="11">The sequence shown here is derived from an EMBL/GenBank/DDBJ whole genome shotgun (WGS) entry which is preliminary data.</text>
</comment>
<dbReference type="GO" id="GO:0004566">
    <property type="term" value="F:beta-glucuronidase activity"/>
    <property type="evidence" value="ECO:0007669"/>
    <property type="project" value="UniProtKB-EC"/>
</dbReference>
<evidence type="ECO:0000256" key="1">
    <source>
        <dbReference type="ARBA" id="ARBA00003025"/>
    </source>
</evidence>
<dbReference type="SUPFAM" id="SSF51445">
    <property type="entry name" value="(Trans)glycosidases"/>
    <property type="match status" value="1"/>
</dbReference>
<dbReference type="InterPro" id="IPR006102">
    <property type="entry name" value="Ig-like_GH2"/>
</dbReference>
<dbReference type="Pfam" id="PF02837">
    <property type="entry name" value="Glyco_hydro_2_N"/>
    <property type="match status" value="1"/>
</dbReference>
<dbReference type="InterPro" id="IPR006104">
    <property type="entry name" value="Glyco_hydro_2_N"/>
</dbReference>
<evidence type="ECO:0000256" key="6">
    <source>
        <dbReference type="ARBA" id="ARBA00023295"/>
    </source>
</evidence>
<dbReference type="FunFam" id="3.20.20.80:FF:000080">
    <property type="entry name" value="Beta-glucuronidase UidA"/>
    <property type="match status" value="1"/>
</dbReference>
<protein>
    <recommendedName>
        <fullName evidence="4">Beta-glucuronidase</fullName>
        <ecNumber evidence="3">3.2.1.31</ecNumber>
    </recommendedName>
</protein>
<dbReference type="PRINTS" id="PR00132">
    <property type="entry name" value="GLHYDRLASE2"/>
</dbReference>
<keyword evidence="6" id="KW-0326">Glycosidase</keyword>
<evidence type="ECO:0000259" key="8">
    <source>
        <dbReference type="Pfam" id="PF00703"/>
    </source>
</evidence>
<evidence type="ECO:0000256" key="3">
    <source>
        <dbReference type="ARBA" id="ARBA00012761"/>
    </source>
</evidence>
<dbReference type="SUPFAM" id="SSF49303">
    <property type="entry name" value="beta-Galactosidase/glucuronidase domain"/>
    <property type="match status" value="1"/>
</dbReference>
<dbReference type="FunFam" id="2.60.120.260:FF:000027">
    <property type="entry name" value="Beta-glucuronidase"/>
    <property type="match status" value="1"/>
</dbReference>
<evidence type="ECO:0000259" key="9">
    <source>
        <dbReference type="Pfam" id="PF02836"/>
    </source>
</evidence>
<feature type="chain" id="PRO_5032468872" description="Beta-glucuronidase" evidence="7">
    <location>
        <begin position="17"/>
        <end position="643"/>
    </location>
</feature>
<keyword evidence="7" id="KW-0732">Signal</keyword>
<evidence type="ECO:0000256" key="5">
    <source>
        <dbReference type="ARBA" id="ARBA00022801"/>
    </source>
</evidence>
<sequence length="643" mass="73090">MLRASLFLLMLGCISSHGLLYPHETETRQVKSLDGLWHFRLDEQGVGESERWFALPELPEPTIFMPVPASFNDITQNITIHRHIGWVWYARDVFVPKTAGLRWVLRFQAAHYESRVWVNGQSAVNHSGGHLPFEGDITSFIKDSNDLSSKVRIVVAVNNTLTPRTLPPGELHIYSPTYRELETPFDFFNYAGIDRSVLLYSTSTTYIQDITIDTQSIDYDAQHTATSATLTYSVTIAGSNSHNAVRVIIELLDAEGMVVANNTDSRSVLIVNKPNLWQPCGMNHTHPCTEHSYLYTLQVTLYNDASTKEILDIYRINHIGIRTIRLTDSKFLVNERPFYFHGANAHEDSDIRGKGFDNVILAKHFNLYGWLHGNAFRTSHYPYADEFYHMADRFGIAIIGEAPAVGLAKASYFSPETLAHHKQVITEMISRDRNHPSVLMWSLANEPASGLPEAKDYFSAVANFTRPLAAGRPITYVISAGHNSDLGIQFFDMICINRYFGWYSQFGRIDQIPDLVTQELAAWRQRFPTKPILMSEYGADTVPGLHSDPSMMFTEEYQKDYYLAYHPSFDNVSSLIHPTTGFFVGELPWNMFDFATDQSTIRVGGLNRKGLFTRQRQPKAAAFIIKHRYEQLEAVSTSHERIH</sequence>
<dbReference type="GO" id="GO:0005975">
    <property type="term" value="P:carbohydrate metabolic process"/>
    <property type="evidence" value="ECO:0007669"/>
    <property type="project" value="InterPro"/>
</dbReference>
<keyword evidence="5" id="KW-0378">Hydrolase</keyword>
<evidence type="ECO:0000313" key="12">
    <source>
        <dbReference type="Proteomes" id="UP000663828"/>
    </source>
</evidence>
<dbReference type="InterPro" id="IPR013783">
    <property type="entry name" value="Ig-like_fold"/>
</dbReference>
<dbReference type="Pfam" id="PF02836">
    <property type="entry name" value="Glyco_hydro_2_C"/>
    <property type="match status" value="1"/>
</dbReference>
<evidence type="ECO:0000256" key="7">
    <source>
        <dbReference type="SAM" id="SignalP"/>
    </source>
</evidence>
<dbReference type="InterPro" id="IPR008979">
    <property type="entry name" value="Galactose-bd-like_sf"/>
</dbReference>
<organism evidence="11 12">
    <name type="scientific">Adineta ricciae</name>
    <name type="common">Rotifer</name>
    <dbReference type="NCBI Taxonomy" id="249248"/>
    <lineage>
        <taxon>Eukaryota</taxon>
        <taxon>Metazoa</taxon>
        <taxon>Spiralia</taxon>
        <taxon>Gnathifera</taxon>
        <taxon>Rotifera</taxon>
        <taxon>Eurotatoria</taxon>
        <taxon>Bdelloidea</taxon>
        <taxon>Adinetida</taxon>
        <taxon>Adinetidae</taxon>
        <taxon>Adineta</taxon>
    </lineage>
</organism>
<dbReference type="Gene3D" id="2.60.40.10">
    <property type="entry name" value="Immunoglobulins"/>
    <property type="match status" value="1"/>
</dbReference>
<dbReference type="InterPro" id="IPR017853">
    <property type="entry name" value="GH"/>
</dbReference>
<accession>A0A813WSL4</accession>
<dbReference type="Pfam" id="PF00703">
    <property type="entry name" value="Glyco_hydro_2"/>
    <property type="match status" value="1"/>
</dbReference>
<dbReference type="EMBL" id="CAJNOR010000263">
    <property type="protein sequence ID" value="CAF0860019.1"/>
    <property type="molecule type" value="Genomic_DNA"/>
</dbReference>
<dbReference type="Gene3D" id="2.60.120.260">
    <property type="entry name" value="Galactose-binding domain-like"/>
    <property type="match status" value="1"/>
</dbReference>
<feature type="signal peptide" evidence="7">
    <location>
        <begin position="1"/>
        <end position="16"/>
    </location>
</feature>
<dbReference type="InterPro" id="IPR023232">
    <property type="entry name" value="Glyco_hydro_2_AS"/>
</dbReference>
<dbReference type="PANTHER" id="PTHR10066">
    <property type="entry name" value="BETA-GLUCURONIDASE"/>
    <property type="match status" value="1"/>
</dbReference>
<dbReference type="Gene3D" id="3.20.20.80">
    <property type="entry name" value="Glycosidases"/>
    <property type="match status" value="1"/>
</dbReference>
<dbReference type="GO" id="GO:0019391">
    <property type="term" value="P:glucuronoside catabolic process"/>
    <property type="evidence" value="ECO:0007669"/>
    <property type="project" value="TreeGrafter"/>
</dbReference>
<dbReference type="PROSITE" id="PS00608">
    <property type="entry name" value="GLYCOSYL_HYDROL_F2_2"/>
    <property type="match status" value="1"/>
</dbReference>
<dbReference type="AlphaFoldDB" id="A0A813WSL4"/>
<dbReference type="InterPro" id="IPR036156">
    <property type="entry name" value="Beta-gal/glucu_dom_sf"/>
</dbReference>
<keyword evidence="12" id="KW-1185">Reference proteome</keyword>
<comment type="similarity">
    <text evidence="2">Belongs to the glycosyl hydrolase 2 family.</text>
</comment>
<dbReference type="InterPro" id="IPR006103">
    <property type="entry name" value="Glyco_hydro_2_cat"/>
</dbReference>
<name>A0A813WSL4_ADIRI</name>
<dbReference type="EC" id="3.2.1.31" evidence="3"/>
<evidence type="ECO:0000259" key="10">
    <source>
        <dbReference type="Pfam" id="PF02837"/>
    </source>
</evidence>
<evidence type="ECO:0000313" key="11">
    <source>
        <dbReference type="EMBL" id="CAF0860019.1"/>
    </source>
</evidence>
<feature type="domain" description="Glycoside hydrolase family 2 catalytic" evidence="9">
    <location>
        <begin position="324"/>
        <end position="632"/>
    </location>
</feature>
<evidence type="ECO:0000256" key="2">
    <source>
        <dbReference type="ARBA" id="ARBA00007401"/>
    </source>
</evidence>
<evidence type="ECO:0000256" key="4">
    <source>
        <dbReference type="ARBA" id="ARBA00016205"/>
    </source>
</evidence>
<dbReference type="PANTHER" id="PTHR10066:SF67">
    <property type="entry name" value="BETA-GLUCURONIDASE"/>
    <property type="match status" value="1"/>
</dbReference>
<dbReference type="InterPro" id="IPR006101">
    <property type="entry name" value="Glyco_hydro_2"/>
</dbReference>
<reference evidence="11" key="1">
    <citation type="submission" date="2021-02" db="EMBL/GenBank/DDBJ databases">
        <authorList>
            <person name="Nowell W R."/>
        </authorList>
    </citation>
    <scope>NUCLEOTIDE SEQUENCE</scope>
</reference>
<feature type="domain" description="Glycoside hydrolase family 2 immunoglobulin-like beta-sandwich" evidence="8">
    <location>
        <begin position="206"/>
        <end position="308"/>
    </location>
</feature>
<dbReference type="SUPFAM" id="SSF49785">
    <property type="entry name" value="Galactose-binding domain-like"/>
    <property type="match status" value="1"/>
</dbReference>
<dbReference type="GO" id="GO:0030246">
    <property type="term" value="F:carbohydrate binding"/>
    <property type="evidence" value="ECO:0007669"/>
    <property type="project" value="TreeGrafter"/>
</dbReference>
<feature type="domain" description="Glycosyl hydrolases family 2 sugar binding" evidence="10">
    <location>
        <begin position="30"/>
        <end position="202"/>
    </location>
</feature>
<comment type="function">
    <text evidence="1">Plays an important role in the degradation of dermatan and keratan sulfates.</text>
</comment>
<gene>
    <name evidence="11" type="ORF">XAT740_LOCUS5937</name>
</gene>
<dbReference type="NCBIfam" id="NF007538">
    <property type="entry name" value="PRK10150.1"/>
    <property type="match status" value="1"/>
</dbReference>